<keyword evidence="2" id="KW-0539">Nucleus</keyword>
<evidence type="ECO:0000256" key="3">
    <source>
        <dbReference type="ARBA" id="ARBA00053814"/>
    </source>
</evidence>
<dbReference type="PANTHER" id="PTHR46138:SF1">
    <property type="entry name" value="PROTEIN DR1"/>
    <property type="match status" value="1"/>
</dbReference>
<evidence type="ECO:0000259" key="8">
    <source>
        <dbReference type="Pfam" id="PF00808"/>
    </source>
</evidence>
<sequence>MTRAKKADDLSLPKATVQKIIGEILSSDISFAKDARDLLIDCCVEFITLISSEANDIAEKEAKKTIASEHVVKALKDLGFEEYVEQIVEVAMEHKEHQKSREKKQTKLEQSGLSQEELLRQQEELFNGARAKFNQQGVPEP</sequence>
<reference evidence="9 10" key="1">
    <citation type="journal article" date="2013" name="PLoS Genet.">
        <title>The genome and development-dependent transcriptomes of Pyronema confluens: a window into fungal evolution.</title>
        <authorList>
            <person name="Traeger S."/>
            <person name="Altegoer F."/>
            <person name="Freitag M."/>
            <person name="Gabaldon T."/>
            <person name="Kempken F."/>
            <person name="Kumar A."/>
            <person name="Marcet-Houben M."/>
            <person name="Poggeler S."/>
            <person name="Stajich J.E."/>
            <person name="Nowrousian M."/>
        </authorList>
    </citation>
    <scope>NUCLEOTIDE SEQUENCE [LARGE SCALE GENOMIC DNA]</scope>
    <source>
        <strain evidence="10">CBS 100304</strain>
        <tissue evidence="9">Vegetative mycelium</tissue>
    </source>
</reference>
<dbReference type="GO" id="GO:0016251">
    <property type="term" value="F:RNA polymerase II general transcription initiation factor activity"/>
    <property type="evidence" value="ECO:0007669"/>
    <property type="project" value="TreeGrafter"/>
</dbReference>
<gene>
    <name evidence="9" type="ORF">PCON_10592</name>
</gene>
<dbReference type="Pfam" id="PF00808">
    <property type="entry name" value="CBFD_NFYB_HMF"/>
    <property type="match status" value="1"/>
</dbReference>
<dbReference type="STRING" id="1076935.U4LGU9"/>
<evidence type="ECO:0000256" key="1">
    <source>
        <dbReference type="ARBA" id="ARBA00004123"/>
    </source>
</evidence>
<comment type="subcellular location">
    <subcellularLocation>
        <location evidence="1">Nucleus</location>
    </subcellularLocation>
</comment>
<dbReference type="AlphaFoldDB" id="U4LGU9"/>
<comment type="function">
    <text evidence="3">Part of the NCT transcriptional regulatory complex that acts as a key regulator of ergosterol biosynthesis and the azole exporter cdr1B. The NCT complex binds the promoters of genes linked to azole susceptibility, and especially represses the expression of cdr1B transporter.</text>
</comment>
<dbReference type="OMA" id="RDAKFKK"/>
<evidence type="ECO:0000256" key="6">
    <source>
        <dbReference type="ARBA" id="ARBA00079659"/>
    </source>
</evidence>
<feature type="region of interest" description="Disordered" evidence="7">
    <location>
        <begin position="94"/>
        <end position="114"/>
    </location>
</feature>
<dbReference type="GO" id="GO:0000122">
    <property type="term" value="P:negative regulation of transcription by RNA polymerase II"/>
    <property type="evidence" value="ECO:0007669"/>
    <property type="project" value="InterPro"/>
</dbReference>
<evidence type="ECO:0000313" key="9">
    <source>
        <dbReference type="EMBL" id="CCX31309.1"/>
    </source>
</evidence>
<feature type="domain" description="Transcription factor CBF/NF-Y/archaeal histone" evidence="8">
    <location>
        <begin position="11"/>
        <end position="75"/>
    </location>
</feature>
<name>U4LGU9_PYROM</name>
<dbReference type="GO" id="GO:0017054">
    <property type="term" value="C:negative cofactor 2 complex"/>
    <property type="evidence" value="ECO:0007669"/>
    <property type="project" value="InterPro"/>
</dbReference>
<accession>U4LGU9</accession>
<protein>
    <recommendedName>
        <fullName evidence="5">NCT transcriptional regulatory complex subunit B</fullName>
    </recommendedName>
    <alternativeName>
        <fullName evidence="6">Negative cofactor 2 B</fullName>
    </alternativeName>
</protein>
<evidence type="ECO:0000256" key="7">
    <source>
        <dbReference type="SAM" id="MobiDB-lite"/>
    </source>
</evidence>
<evidence type="ECO:0000313" key="10">
    <source>
        <dbReference type="Proteomes" id="UP000018144"/>
    </source>
</evidence>
<evidence type="ECO:0000256" key="5">
    <source>
        <dbReference type="ARBA" id="ARBA00072420"/>
    </source>
</evidence>
<comment type="subunit">
    <text evidence="4">Forms the NCT transcriptional regulatory complex with nctA and mot1.</text>
</comment>
<dbReference type="FunFam" id="1.10.20.10:FF:000019">
    <property type="entry name" value="Negative cofactor 2 beta"/>
    <property type="match status" value="1"/>
</dbReference>
<dbReference type="GO" id="GO:0046982">
    <property type="term" value="F:protein heterodimerization activity"/>
    <property type="evidence" value="ECO:0007669"/>
    <property type="project" value="InterPro"/>
</dbReference>
<evidence type="ECO:0000256" key="4">
    <source>
        <dbReference type="ARBA" id="ARBA00065193"/>
    </source>
</evidence>
<dbReference type="InterPro" id="IPR042225">
    <property type="entry name" value="Ncb2"/>
</dbReference>
<dbReference type="eggNOG" id="KOG0871">
    <property type="taxonomic scope" value="Eukaryota"/>
</dbReference>
<keyword evidence="10" id="KW-1185">Reference proteome</keyword>
<dbReference type="OrthoDB" id="601405at2759"/>
<dbReference type="Proteomes" id="UP000018144">
    <property type="component" value="Unassembled WGS sequence"/>
</dbReference>
<dbReference type="CDD" id="cd22905">
    <property type="entry name" value="HFD_Dr1"/>
    <property type="match status" value="1"/>
</dbReference>
<proteinExistence type="predicted"/>
<dbReference type="GO" id="GO:0051123">
    <property type="term" value="P:RNA polymerase II preinitiation complex assembly"/>
    <property type="evidence" value="ECO:0007669"/>
    <property type="project" value="TreeGrafter"/>
</dbReference>
<evidence type="ECO:0000256" key="2">
    <source>
        <dbReference type="ARBA" id="ARBA00023242"/>
    </source>
</evidence>
<dbReference type="Gene3D" id="1.10.20.10">
    <property type="entry name" value="Histone, subunit A"/>
    <property type="match status" value="1"/>
</dbReference>
<dbReference type="InterPro" id="IPR003958">
    <property type="entry name" value="CBFA_NFYB_domain"/>
</dbReference>
<organism evidence="9 10">
    <name type="scientific">Pyronema omphalodes (strain CBS 100304)</name>
    <name type="common">Pyronema confluens</name>
    <dbReference type="NCBI Taxonomy" id="1076935"/>
    <lineage>
        <taxon>Eukaryota</taxon>
        <taxon>Fungi</taxon>
        <taxon>Dikarya</taxon>
        <taxon>Ascomycota</taxon>
        <taxon>Pezizomycotina</taxon>
        <taxon>Pezizomycetes</taxon>
        <taxon>Pezizales</taxon>
        <taxon>Pyronemataceae</taxon>
        <taxon>Pyronema</taxon>
    </lineage>
</organism>
<dbReference type="EMBL" id="HF935585">
    <property type="protein sequence ID" value="CCX31309.1"/>
    <property type="molecule type" value="Genomic_DNA"/>
</dbReference>
<dbReference type="InterPro" id="IPR009072">
    <property type="entry name" value="Histone-fold"/>
</dbReference>
<dbReference type="GO" id="GO:0017025">
    <property type="term" value="F:TBP-class protein binding"/>
    <property type="evidence" value="ECO:0007669"/>
    <property type="project" value="TreeGrafter"/>
</dbReference>
<dbReference type="SUPFAM" id="SSF47113">
    <property type="entry name" value="Histone-fold"/>
    <property type="match status" value="1"/>
</dbReference>
<dbReference type="PANTHER" id="PTHR46138">
    <property type="entry name" value="PROTEIN DR1"/>
    <property type="match status" value="1"/>
</dbReference>